<gene>
    <name evidence="6" type="ORF">Q8W34_18820</name>
</gene>
<dbReference type="InterPro" id="IPR009926">
    <property type="entry name" value="T3SS_YcgR_PilZN"/>
</dbReference>
<name>A0ABT9FIS8_9GAMM</name>
<keyword evidence="1" id="KW-0973">c-di-GMP</keyword>
<dbReference type="InterPro" id="IPR012349">
    <property type="entry name" value="Split_barrel_FMN-bd"/>
</dbReference>
<sequence length="220" mass="24222">MPATHADKLNNIPVGSLVDLEILTPTSSKRVKTEMVGLLDEKFIILNFPTAKRLPGANDYLRDGVTVVVRALIEGDDGQIIAFRQQIKSIASHPVRLIFINYPKQVQLFSLRSQTRIPTLLPAKLKLSDDKVLDGVIKDISLTGAMFDVKTDADLESIKDSQCTVVLGSNSKGFEGEVCSVKDHNTGVRCGIKLLASKEEMKAFMKEHFIDPAMIELDAD</sequence>
<keyword evidence="6" id="KW-0966">Cell projection</keyword>
<dbReference type="Gene3D" id="2.40.10.220">
    <property type="entry name" value="predicted glycosyltransferase like domains"/>
    <property type="match status" value="1"/>
</dbReference>
<keyword evidence="2" id="KW-0547">Nucleotide-binding</keyword>
<evidence type="ECO:0000313" key="6">
    <source>
        <dbReference type="EMBL" id="MDP2566701.1"/>
    </source>
</evidence>
<dbReference type="Proteomes" id="UP001177212">
    <property type="component" value="Unassembled WGS sequence"/>
</dbReference>
<keyword evidence="3" id="KW-0975">Bacterial flagellum</keyword>
<evidence type="ECO:0000256" key="1">
    <source>
        <dbReference type="ARBA" id="ARBA00022636"/>
    </source>
</evidence>
<organism evidence="6 7">
    <name type="scientific">Pseudoalteromonas marina</name>
    <dbReference type="NCBI Taxonomy" id="267375"/>
    <lineage>
        <taxon>Bacteria</taxon>
        <taxon>Pseudomonadati</taxon>
        <taxon>Pseudomonadota</taxon>
        <taxon>Gammaproteobacteria</taxon>
        <taxon>Alteromonadales</taxon>
        <taxon>Pseudoalteromonadaceae</taxon>
        <taxon>Pseudoalteromonas</taxon>
    </lineage>
</organism>
<proteinExistence type="predicted"/>
<protein>
    <submittedName>
        <fullName evidence="6">Flagellar brake protein</fullName>
    </submittedName>
</protein>
<evidence type="ECO:0000256" key="3">
    <source>
        <dbReference type="ARBA" id="ARBA00023143"/>
    </source>
</evidence>
<accession>A0ABT9FIS8</accession>
<keyword evidence="6" id="KW-0282">Flagellum</keyword>
<evidence type="ECO:0000259" key="5">
    <source>
        <dbReference type="Pfam" id="PF12945"/>
    </source>
</evidence>
<reference evidence="6" key="1">
    <citation type="submission" date="2023-07" db="EMBL/GenBank/DDBJ databases">
        <title>Genome content predicts the carbon catabolic preferences of heterotrophic bacteria.</title>
        <authorList>
            <person name="Gralka M."/>
        </authorList>
    </citation>
    <scope>NUCLEOTIDE SEQUENCE</scope>
    <source>
        <strain evidence="6">4G09</strain>
    </source>
</reference>
<evidence type="ECO:0000313" key="7">
    <source>
        <dbReference type="Proteomes" id="UP001177212"/>
    </source>
</evidence>
<evidence type="ECO:0000256" key="2">
    <source>
        <dbReference type="ARBA" id="ARBA00022741"/>
    </source>
</evidence>
<dbReference type="Gene3D" id="2.30.110.10">
    <property type="entry name" value="Electron Transport, Fmn-binding Protein, Chain A"/>
    <property type="match status" value="1"/>
</dbReference>
<feature type="domain" description="Type III secretion system flagellar brake protein YcgR PilZN" evidence="5">
    <location>
        <begin position="14"/>
        <end position="103"/>
    </location>
</feature>
<dbReference type="EMBL" id="JAUYVT010000024">
    <property type="protein sequence ID" value="MDP2566701.1"/>
    <property type="molecule type" value="Genomic_DNA"/>
</dbReference>
<evidence type="ECO:0000259" key="4">
    <source>
        <dbReference type="Pfam" id="PF07238"/>
    </source>
</evidence>
<dbReference type="RefSeq" id="WP_033019722.1">
    <property type="nucleotide sequence ID" value="NZ_CALSLX010000001.1"/>
</dbReference>
<dbReference type="SUPFAM" id="SSF141371">
    <property type="entry name" value="PilZ domain-like"/>
    <property type="match status" value="2"/>
</dbReference>
<comment type="caution">
    <text evidence="6">The sequence shown here is derived from an EMBL/GenBank/DDBJ whole genome shotgun (WGS) entry which is preliminary data.</text>
</comment>
<feature type="domain" description="PilZ" evidence="4">
    <location>
        <begin position="111"/>
        <end position="196"/>
    </location>
</feature>
<dbReference type="Pfam" id="PF12945">
    <property type="entry name" value="PilZNR"/>
    <property type="match status" value="1"/>
</dbReference>
<dbReference type="InterPro" id="IPR009875">
    <property type="entry name" value="PilZ_domain"/>
</dbReference>
<dbReference type="Pfam" id="PF07238">
    <property type="entry name" value="PilZ"/>
    <property type="match status" value="1"/>
</dbReference>
<keyword evidence="6" id="KW-0969">Cilium</keyword>
<keyword evidence="7" id="KW-1185">Reference proteome</keyword>